<proteinExistence type="predicted"/>
<comment type="caution">
    <text evidence="1">The sequence shown here is derived from an EMBL/GenBank/DDBJ whole genome shotgun (WGS) entry which is preliminary data.</text>
</comment>
<reference evidence="1" key="1">
    <citation type="submission" date="2020-05" db="EMBL/GenBank/DDBJ databases">
        <title>WGS assembly of Panicum virgatum.</title>
        <authorList>
            <person name="Lovell J.T."/>
            <person name="Jenkins J."/>
            <person name="Shu S."/>
            <person name="Juenger T.E."/>
            <person name="Schmutz J."/>
        </authorList>
    </citation>
    <scope>NUCLEOTIDE SEQUENCE</scope>
    <source>
        <strain evidence="1">AP13</strain>
    </source>
</reference>
<accession>A0A8T0WJX5</accession>
<sequence length="71" mass="8297">MWTIWKSRNDMVFNDKLVGFPAVMVHNMLALLNYWKPLVKTKNLQHLEEVLGKAKEHLGRQCGDIAYNGKR</sequence>
<evidence type="ECO:0000313" key="2">
    <source>
        <dbReference type="Proteomes" id="UP000823388"/>
    </source>
</evidence>
<protein>
    <submittedName>
        <fullName evidence="1">Uncharacterized protein</fullName>
    </submittedName>
</protein>
<organism evidence="1 2">
    <name type="scientific">Panicum virgatum</name>
    <name type="common">Blackwell switchgrass</name>
    <dbReference type="NCBI Taxonomy" id="38727"/>
    <lineage>
        <taxon>Eukaryota</taxon>
        <taxon>Viridiplantae</taxon>
        <taxon>Streptophyta</taxon>
        <taxon>Embryophyta</taxon>
        <taxon>Tracheophyta</taxon>
        <taxon>Spermatophyta</taxon>
        <taxon>Magnoliopsida</taxon>
        <taxon>Liliopsida</taxon>
        <taxon>Poales</taxon>
        <taxon>Poaceae</taxon>
        <taxon>PACMAD clade</taxon>
        <taxon>Panicoideae</taxon>
        <taxon>Panicodae</taxon>
        <taxon>Paniceae</taxon>
        <taxon>Panicinae</taxon>
        <taxon>Panicum</taxon>
        <taxon>Panicum sect. Hiantes</taxon>
    </lineage>
</organism>
<keyword evidence="2" id="KW-1185">Reference proteome</keyword>
<evidence type="ECO:0000313" key="1">
    <source>
        <dbReference type="EMBL" id="KAG2648290.1"/>
    </source>
</evidence>
<dbReference type="AlphaFoldDB" id="A0A8T0WJX5"/>
<dbReference type="Proteomes" id="UP000823388">
    <property type="component" value="Chromosome 1N"/>
</dbReference>
<gene>
    <name evidence="1" type="ORF">PVAP13_1NG039224</name>
</gene>
<dbReference type="EMBL" id="CM029038">
    <property type="protein sequence ID" value="KAG2648290.1"/>
    <property type="molecule type" value="Genomic_DNA"/>
</dbReference>
<name>A0A8T0WJX5_PANVG</name>